<dbReference type="InterPro" id="IPR029044">
    <property type="entry name" value="Nucleotide-diphossugar_trans"/>
</dbReference>
<dbReference type="SUPFAM" id="SSF53448">
    <property type="entry name" value="Nucleotide-diphospho-sugar transferases"/>
    <property type="match status" value="1"/>
</dbReference>
<dbReference type="GO" id="GO:0005525">
    <property type="term" value="F:GTP binding"/>
    <property type="evidence" value="ECO:0007669"/>
    <property type="project" value="UniProtKB-KW"/>
</dbReference>
<evidence type="ECO:0000256" key="4">
    <source>
        <dbReference type="ARBA" id="ARBA00023134"/>
    </source>
</evidence>
<evidence type="ECO:0000313" key="7">
    <source>
        <dbReference type="Proteomes" id="UP000544742"/>
    </source>
</evidence>
<dbReference type="Gene3D" id="3.90.550.10">
    <property type="entry name" value="Spore Coat Polysaccharide Biosynthesis Protein SpsA, Chain A"/>
    <property type="match status" value="1"/>
</dbReference>
<dbReference type="Pfam" id="PF01983">
    <property type="entry name" value="CofC"/>
    <property type="match status" value="1"/>
</dbReference>
<evidence type="ECO:0000256" key="3">
    <source>
        <dbReference type="ARBA" id="ARBA00022741"/>
    </source>
</evidence>
<keyword evidence="1 5" id="KW-0808">Transferase</keyword>
<dbReference type="NCBIfam" id="TIGR03552">
    <property type="entry name" value="F420_cofC"/>
    <property type="match status" value="1"/>
</dbReference>
<comment type="similarity">
    <text evidence="5">Belongs to the CofC family.</text>
</comment>
<dbReference type="UniPathway" id="UPA00071"/>
<keyword evidence="3 5" id="KW-0547">Nucleotide-binding</keyword>
<organism evidence="6 7">
    <name type="scientific">Methanothrix soehngenii</name>
    <name type="common">Methanosaeta concilii</name>
    <dbReference type="NCBI Taxonomy" id="2223"/>
    <lineage>
        <taxon>Archaea</taxon>
        <taxon>Methanobacteriati</taxon>
        <taxon>Methanobacteriota</taxon>
        <taxon>Stenosarchaea group</taxon>
        <taxon>Methanomicrobia</taxon>
        <taxon>Methanotrichales</taxon>
        <taxon>Methanotrichaceae</taxon>
        <taxon>Methanothrix</taxon>
    </lineage>
</organism>
<reference evidence="6 7" key="1">
    <citation type="journal article" date="2020" name="Biotechnol. Biofuels">
        <title>New insights from the biogas microbiome by comprehensive genome-resolved metagenomics of nearly 1600 species originating from multiple anaerobic digesters.</title>
        <authorList>
            <person name="Campanaro S."/>
            <person name="Treu L."/>
            <person name="Rodriguez-R L.M."/>
            <person name="Kovalovszki A."/>
            <person name="Ziels R.M."/>
            <person name="Maus I."/>
            <person name="Zhu X."/>
            <person name="Kougias P.G."/>
            <person name="Basile A."/>
            <person name="Luo G."/>
            <person name="Schluter A."/>
            <person name="Konstantinidis K.T."/>
            <person name="Angelidaki I."/>
        </authorList>
    </citation>
    <scope>NUCLEOTIDE SEQUENCE [LARGE SCALE GENOMIC DNA]</scope>
    <source>
        <strain evidence="6">AS27yjCOA_157</strain>
    </source>
</reference>
<protein>
    <recommendedName>
        <fullName evidence="5">2-phospho-L-lactate guanylyltransferase</fullName>
        <shortName evidence="5">LP guanylyltransferase</shortName>
        <ecNumber evidence="5">2.7.7.68</ecNumber>
    </recommendedName>
</protein>
<dbReference type="Proteomes" id="UP000544742">
    <property type="component" value="Unassembled WGS sequence"/>
</dbReference>
<accession>A0A7K4AGT6</accession>
<dbReference type="AlphaFoldDB" id="A0A7K4AGT6"/>
<evidence type="ECO:0000256" key="5">
    <source>
        <dbReference type="HAMAP-Rule" id="MF_02114"/>
    </source>
</evidence>
<dbReference type="InterPro" id="IPR002835">
    <property type="entry name" value="CofC"/>
</dbReference>
<dbReference type="PANTHER" id="PTHR40392:SF1">
    <property type="entry name" value="2-PHOSPHO-L-LACTATE GUANYLYLTRANSFERASE"/>
    <property type="match status" value="1"/>
</dbReference>
<comment type="subunit">
    <text evidence="5">Homodimer.</text>
</comment>
<comment type="catalytic activity">
    <reaction evidence="5">
        <text>(2S)-2-phospholactate + GTP + H(+) = (2S)-lactyl-2-diphospho-5'-guanosine + diphosphate</text>
        <dbReference type="Rhea" id="RHEA:63424"/>
        <dbReference type="ChEBI" id="CHEBI:15378"/>
        <dbReference type="ChEBI" id="CHEBI:33019"/>
        <dbReference type="ChEBI" id="CHEBI:37565"/>
        <dbReference type="ChEBI" id="CHEBI:59435"/>
        <dbReference type="ChEBI" id="CHEBI:59906"/>
        <dbReference type="EC" id="2.7.7.68"/>
    </reaction>
</comment>
<comment type="caution">
    <text evidence="6">The sequence shown here is derived from an EMBL/GenBank/DDBJ whole genome shotgun (WGS) entry which is preliminary data.</text>
</comment>
<dbReference type="EMBL" id="JAAYUN010000063">
    <property type="protein sequence ID" value="NLJ22188.1"/>
    <property type="molecule type" value="Genomic_DNA"/>
</dbReference>
<dbReference type="EC" id="2.7.7.68" evidence="5"/>
<evidence type="ECO:0000256" key="2">
    <source>
        <dbReference type="ARBA" id="ARBA00022695"/>
    </source>
</evidence>
<comment type="function">
    <text evidence="5">Guanylyltransferase that catalyzes the activation of (2S)-2-phospholactate (2-PL) as (2S)-lactyl-2-diphospho-5'-guanosine, via the condensation of 2-PL with GTP. It is involved in the biosynthesis of coenzyme F420, a hydride carrier cofactor.</text>
</comment>
<dbReference type="HAMAP" id="MF_02114">
    <property type="entry name" value="CofC"/>
    <property type="match status" value="1"/>
</dbReference>
<keyword evidence="2 5" id="KW-0548">Nucleotidyltransferase</keyword>
<evidence type="ECO:0000256" key="1">
    <source>
        <dbReference type="ARBA" id="ARBA00022679"/>
    </source>
</evidence>
<dbReference type="Gene3D" id="6.10.140.50">
    <property type="match status" value="1"/>
</dbReference>
<dbReference type="GO" id="GO:0052645">
    <property type="term" value="P:F420-0 metabolic process"/>
    <property type="evidence" value="ECO:0007669"/>
    <property type="project" value="UniProtKB-UniRule"/>
</dbReference>
<name>A0A7K4AGT6_METSH</name>
<proteinExistence type="inferred from homology"/>
<evidence type="ECO:0000313" key="6">
    <source>
        <dbReference type="EMBL" id="NLJ22188.1"/>
    </source>
</evidence>
<dbReference type="GO" id="GO:0043814">
    <property type="term" value="F:phospholactate guanylyltransferase activity"/>
    <property type="evidence" value="ECO:0007669"/>
    <property type="project" value="UniProtKB-EC"/>
</dbReference>
<keyword evidence="4 5" id="KW-0342">GTP-binding</keyword>
<gene>
    <name evidence="5 6" type="primary">cofC</name>
    <name evidence="6" type="ORF">GX426_03655</name>
</gene>
<sequence>MTVRRLHYMLQSIHVIIPFKAREGKTRLSSALKPAERRLFAFAMLRDVLAAVFGLGRTTILSRQEFRAEELGIDVEILQSELELNDALNSLISHQADLDWPADILIVMADLPLLREKEIRGILSCQGDVVLCPGRGGGTNMILIRSPKFRTCYHGLSFPEHMAYARKACLNFSVFESFRAGCDIDEPQDLAEVLLHSDGEAKKALEMMGFSLSESGRSIIERHYQKAI</sequence>
<dbReference type="PANTHER" id="PTHR40392">
    <property type="entry name" value="2-PHOSPHO-L-LACTATE GUANYLYLTRANSFERASE"/>
    <property type="match status" value="1"/>
</dbReference>
<comment type="pathway">
    <text evidence="5">Cofactor biosynthesis; coenzyme F420 biosynthesis.</text>
</comment>